<dbReference type="GO" id="GO:0004190">
    <property type="term" value="F:aspartic-type endopeptidase activity"/>
    <property type="evidence" value="ECO:0007669"/>
    <property type="project" value="InterPro"/>
</dbReference>
<dbReference type="InterPro" id="IPR033121">
    <property type="entry name" value="PEPTIDASE_A1"/>
</dbReference>
<dbReference type="Gene3D" id="2.40.70.10">
    <property type="entry name" value="Acid Proteases"/>
    <property type="match status" value="2"/>
</dbReference>
<comment type="similarity">
    <text evidence="1">Belongs to the peptidase A1 family.</text>
</comment>
<reference evidence="3" key="1">
    <citation type="journal article" date="2020" name="Stud. Mycol.">
        <title>101 Dothideomycetes genomes: a test case for predicting lifestyles and emergence of pathogens.</title>
        <authorList>
            <person name="Haridas S."/>
            <person name="Albert R."/>
            <person name="Binder M."/>
            <person name="Bloem J."/>
            <person name="Labutti K."/>
            <person name="Salamov A."/>
            <person name="Andreopoulos B."/>
            <person name="Baker S."/>
            <person name="Barry K."/>
            <person name="Bills G."/>
            <person name="Bluhm B."/>
            <person name="Cannon C."/>
            <person name="Castanera R."/>
            <person name="Culley D."/>
            <person name="Daum C."/>
            <person name="Ezra D."/>
            <person name="Gonzalez J."/>
            <person name="Henrissat B."/>
            <person name="Kuo A."/>
            <person name="Liang C."/>
            <person name="Lipzen A."/>
            <person name="Lutzoni F."/>
            <person name="Magnuson J."/>
            <person name="Mondo S."/>
            <person name="Nolan M."/>
            <person name="Ohm R."/>
            <person name="Pangilinan J."/>
            <person name="Park H.-J."/>
            <person name="Ramirez L."/>
            <person name="Alfaro M."/>
            <person name="Sun H."/>
            <person name="Tritt A."/>
            <person name="Yoshinaga Y."/>
            <person name="Zwiers L.-H."/>
            <person name="Turgeon B."/>
            <person name="Goodwin S."/>
            <person name="Spatafora J."/>
            <person name="Crous P."/>
            <person name="Grigoriev I."/>
        </authorList>
    </citation>
    <scope>NUCLEOTIDE SEQUENCE</scope>
    <source>
        <strain evidence="3">CBS 207.26</strain>
    </source>
</reference>
<accession>A0A6A6E958</accession>
<dbReference type="Proteomes" id="UP000800200">
    <property type="component" value="Unassembled WGS sequence"/>
</dbReference>
<evidence type="ECO:0000313" key="3">
    <source>
        <dbReference type="EMBL" id="KAF2187663.1"/>
    </source>
</evidence>
<sequence length="451" mass="50176">MIFPASKIAATVCIADVASAGVFRLPIARTTIGWDIRFLGVDKRAEAYQAPLGVQSQLAQRVWKSRHEDEVKHEQSLANLEMPSVPFTPFGHSDDEVIYWSMYTTPISIGNPPLNLTALVDTSWGPFFVPSANCTLNPRERESCLHHAPLYNSSESSTYRADLTPCKLMYRGYSGVYTRGNMSQDNIHVADMEIKGQVFEEATFWHRTYLTRDDLFDTALGLSLHRIADSWGNFSASGPFQNMIEQDLLHENIFTLTLPRVDREMGELTLGGLPESLDSCEMIEVPLNHSRTGGGDEWWDFATSSGWQISAQSISMDSPSGSIPIMTSEHTAIISSSYPYISLPHDLAAAANHAIGLEELYDWVDCETRLNLPNMTFALGPDGLSITLTPWDYLIEVYDDFFGVLKCVSPFQSLESKGEMGFIMLGAAFLNGVWSVWNAKRGSISFANRPL</sequence>
<keyword evidence="3" id="KW-0645">Protease</keyword>
<protein>
    <submittedName>
        <fullName evidence="3">Acid protease</fullName>
    </submittedName>
</protein>
<evidence type="ECO:0000313" key="4">
    <source>
        <dbReference type="Proteomes" id="UP000800200"/>
    </source>
</evidence>
<keyword evidence="4" id="KW-1185">Reference proteome</keyword>
<dbReference type="InterPro" id="IPR001461">
    <property type="entry name" value="Aspartic_peptidase_A1"/>
</dbReference>
<dbReference type="GO" id="GO:0006508">
    <property type="term" value="P:proteolysis"/>
    <property type="evidence" value="ECO:0007669"/>
    <property type="project" value="UniProtKB-KW"/>
</dbReference>
<proteinExistence type="inferred from homology"/>
<gene>
    <name evidence="3" type="ORF">K469DRAFT_770984</name>
</gene>
<dbReference type="AlphaFoldDB" id="A0A6A6E958"/>
<dbReference type="PROSITE" id="PS51767">
    <property type="entry name" value="PEPTIDASE_A1"/>
    <property type="match status" value="1"/>
</dbReference>
<keyword evidence="3" id="KW-0378">Hydrolase</keyword>
<dbReference type="GO" id="GO:0000324">
    <property type="term" value="C:fungal-type vacuole"/>
    <property type="evidence" value="ECO:0007669"/>
    <property type="project" value="TreeGrafter"/>
</dbReference>
<evidence type="ECO:0000256" key="1">
    <source>
        <dbReference type="ARBA" id="ARBA00007447"/>
    </source>
</evidence>
<dbReference type="EMBL" id="ML994626">
    <property type="protein sequence ID" value="KAF2187663.1"/>
    <property type="molecule type" value="Genomic_DNA"/>
</dbReference>
<dbReference type="PANTHER" id="PTHR47966:SF51">
    <property type="entry name" value="BETA-SITE APP-CLEAVING ENZYME, ISOFORM A-RELATED"/>
    <property type="match status" value="1"/>
</dbReference>
<dbReference type="Pfam" id="PF00026">
    <property type="entry name" value="Asp"/>
    <property type="match status" value="1"/>
</dbReference>
<name>A0A6A6E958_9PEZI</name>
<dbReference type="PANTHER" id="PTHR47966">
    <property type="entry name" value="BETA-SITE APP-CLEAVING ENZYME, ISOFORM A-RELATED"/>
    <property type="match status" value="1"/>
</dbReference>
<dbReference type="SUPFAM" id="SSF50630">
    <property type="entry name" value="Acid proteases"/>
    <property type="match status" value="1"/>
</dbReference>
<dbReference type="InterPro" id="IPR021109">
    <property type="entry name" value="Peptidase_aspartic_dom_sf"/>
</dbReference>
<dbReference type="OrthoDB" id="771136at2759"/>
<organism evidence="3 4">
    <name type="scientific">Zopfia rhizophila CBS 207.26</name>
    <dbReference type="NCBI Taxonomy" id="1314779"/>
    <lineage>
        <taxon>Eukaryota</taxon>
        <taxon>Fungi</taxon>
        <taxon>Dikarya</taxon>
        <taxon>Ascomycota</taxon>
        <taxon>Pezizomycotina</taxon>
        <taxon>Dothideomycetes</taxon>
        <taxon>Dothideomycetes incertae sedis</taxon>
        <taxon>Zopfiaceae</taxon>
        <taxon>Zopfia</taxon>
    </lineage>
</organism>
<feature type="domain" description="Peptidase A1" evidence="2">
    <location>
        <begin position="103"/>
        <end position="447"/>
    </location>
</feature>
<evidence type="ECO:0000259" key="2">
    <source>
        <dbReference type="PROSITE" id="PS51767"/>
    </source>
</evidence>